<organism evidence="1 2">
    <name type="scientific">Dimorphilus gyrociliatus</name>
    <dbReference type="NCBI Taxonomy" id="2664684"/>
    <lineage>
        <taxon>Eukaryota</taxon>
        <taxon>Metazoa</taxon>
        <taxon>Spiralia</taxon>
        <taxon>Lophotrochozoa</taxon>
        <taxon>Annelida</taxon>
        <taxon>Polychaeta</taxon>
        <taxon>Polychaeta incertae sedis</taxon>
        <taxon>Dinophilidae</taxon>
        <taxon>Dimorphilus</taxon>
    </lineage>
</organism>
<proteinExistence type="predicted"/>
<dbReference type="Proteomes" id="UP000549394">
    <property type="component" value="Unassembled WGS sequence"/>
</dbReference>
<comment type="caution">
    <text evidence="1">The sequence shown here is derived from an EMBL/GenBank/DDBJ whole genome shotgun (WGS) entry which is preliminary data.</text>
</comment>
<accession>A0A7I8WF04</accession>
<protein>
    <submittedName>
        <fullName evidence="1">DgyrCDS14833</fullName>
    </submittedName>
</protein>
<reference evidence="1 2" key="1">
    <citation type="submission" date="2020-08" db="EMBL/GenBank/DDBJ databases">
        <authorList>
            <person name="Hejnol A."/>
        </authorList>
    </citation>
    <scope>NUCLEOTIDE SEQUENCE [LARGE SCALE GENOMIC DNA]</scope>
</reference>
<evidence type="ECO:0000313" key="2">
    <source>
        <dbReference type="Proteomes" id="UP000549394"/>
    </source>
</evidence>
<dbReference type="AlphaFoldDB" id="A0A7I8WF04"/>
<keyword evidence="2" id="KW-1185">Reference proteome</keyword>
<dbReference type="EMBL" id="CAJFCJ010000083">
    <property type="protein sequence ID" value="CAD5126787.1"/>
    <property type="molecule type" value="Genomic_DNA"/>
</dbReference>
<evidence type="ECO:0000313" key="1">
    <source>
        <dbReference type="EMBL" id="CAD5126787.1"/>
    </source>
</evidence>
<name>A0A7I8WF04_9ANNE</name>
<gene>
    <name evidence="1" type="ORF">DGYR_LOCUS14013</name>
</gene>
<sequence length="252" mass="29595">MNKLQIFKLIATFQQFKLVISDLHSGCPALDTNFEREYLLHPYLDETDVKYYINPIIENDRFVYGTIFLIQNLTNKTHKLAFGLGINDYQHKKLCRMLGYDDLHFVAEVCDPKNDFLSLLPTKLFGMHLLQVLQHNAAYLGSFCLKCYKLKTMFFNDVDKFLVMKLICLIEKKVHIPLVKFNPMLEQVELLKRLPYHSYCPSLSYSWEMRLGLMFTKCKWTEDLFSGCLQEEFVRGYLYYANCIDDKVAGKA</sequence>